<feature type="transmembrane region" description="Helical" evidence="2">
    <location>
        <begin position="29"/>
        <end position="49"/>
    </location>
</feature>
<sequence>MIASTQTLVWRRPDPNATDARDRDSPGRLAVRWGIVAVCFSLFISGGMAEVFPVDLKDPLNPAVKRGEIVSAARSRSIKRRR</sequence>
<protein>
    <submittedName>
        <fullName evidence="3">Uncharacterized protein</fullName>
    </submittedName>
</protein>
<evidence type="ECO:0000256" key="2">
    <source>
        <dbReference type="SAM" id="Phobius"/>
    </source>
</evidence>
<keyword evidence="2" id="KW-0812">Transmembrane</keyword>
<organism evidence="3">
    <name type="scientific">uncultured bacterium contig00015</name>
    <dbReference type="NCBI Taxonomy" id="1181506"/>
    <lineage>
        <taxon>Bacteria</taxon>
        <taxon>environmental samples</taxon>
    </lineage>
</organism>
<keyword evidence="2" id="KW-0472">Membrane</keyword>
<evidence type="ECO:0000256" key="1">
    <source>
        <dbReference type="SAM" id="MobiDB-lite"/>
    </source>
</evidence>
<feature type="region of interest" description="Disordered" evidence="1">
    <location>
        <begin position="1"/>
        <end position="25"/>
    </location>
</feature>
<keyword evidence="2" id="KW-1133">Transmembrane helix</keyword>
<accession>A0A806KI81</accession>
<evidence type="ECO:0000313" key="3">
    <source>
        <dbReference type="EMBL" id="AGS54359.1"/>
    </source>
</evidence>
<reference evidence="3" key="1">
    <citation type="submission" date="2012-03" db="EMBL/GenBank/DDBJ databases">
        <title>Functional metagenomics reveals considerable lignocellulase gene clusters in the gut microbiome of a wood-feeding higher termite.</title>
        <authorList>
            <person name="Liu N."/>
        </authorList>
    </citation>
    <scope>NUCLEOTIDE SEQUENCE</scope>
</reference>
<proteinExistence type="predicted"/>
<name>A0A806KI81_9BACT</name>
<dbReference type="AlphaFoldDB" id="A0A806KI81"/>
<dbReference type="EMBL" id="JQ844295">
    <property type="protein sequence ID" value="AGS54359.1"/>
    <property type="molecule type" value="Genomic_DNA"/>
</dbReference>
<feature type="compositionally biased region" description="Basic and acidic residues" evidence="1">
    <location>
        <begin position="11"/>
        <end position="25"/>
    </location>
</feature>